<reference evidence="4" key="1">
    <citation type="submission" date="2016-10" db="EMBL/GenBank/DDBJ databases">
        <authorList>
            <person name="Varghese N."/>
            <person name="Submissions S."/>
        </authorList>
    </citation>
    <scope>NUCLEOTIDE SEQUENCE [LARGE SCALE GENOMIC DNA]</scope>
    <source>
        <strain evidence="4">IBRC-M 10043</strain>
    </source>
</reference>
<dbReference type="Pfam" id="PF24460">
    <property type="entry name" value="DUF7575"/>
    <property type="match status" value="1"/>
</dbReference>
<organism evidence="3 4">
    <name type="scientific">Halorientalis persicus</name>
    <dbReference type="NCBI Taxonomy" id="1367881"/>
    <lineage>
        <taxon>Archaea</taxon>
        <taxon>Methanobacteriati</taxon>
        <taxon>Methanobacteriota</taxon>
        <taxon>Stenosarchaea group</taxon>
        <taxon>Halobacteria</taxon>
        <taxon>Halobacteriales</taxon>
        <taxon>Haloarculaceae</taxon>
        <taxon>Halorientalis</taxon>
    </lineage>
</organism>
<accession>A0A1H8SSH5</accession>
<name>A0A1H8SSH5_9EURY</name>
<evidence type="ECO:0000313" key="4">
    <source>
        <dbReference type="Proteomes" id="UP000198775"/>
    </source>
</evidence>
<evidence type="ECO:0000256" key="1">
    <source>
        <dbReference type="SAM" id="Phobius"/>
    </source>
</evidence>
<dbReference type="EMBL" id="FOCX01000020">
    <property type="protein sequence ID" value="SEO81515.1"/>
    <property type="molecule type" value="Genomic_DNA"/>
</dbReference>
<keyword evidence="4" id="KW-1185">Reference proteome</keyword>
<dbReference type="OrthoDB" id="204947at2157"/>
<sequence length="143" mass="15262">MSDTLSQKRPWLAALLAVLATGLGHLYLRRWRRAVGWIAALVAVSVLFVDPGTVDALLAGNPVDPLTIAPIAVIGGFSVVDAYLLASAQNALARRRAATDNGELAHCPNCGKELDDDLEFCHWCSTDLEAFGESGDEIDTEDA</sequence>
<keyword evidence="1" id="KW-0472">Membrane</keyword>
<keyword evidence="1" id="KW-1133">Transmembrane helix</keyword>
<feature type="transmembrane region" description="Helical" evidence="1">
    <location>
        <begin position="66"/>
        <end position="86"/>
    </location>
</feature>
<dbReference type="AlphaFoldDB" id="A0A1H8SSH5"/>
<dbReference type="Proteomes" id="UP000198775">
    <property type="component" value="Unassembled WGS sequence"/>
</dbReference>
<gene>
    <name evidence="3" type="ORF">SAMN05216388_102020</name>
</gene>
<evidence type="ECO:0000313" key="3">
    <source>
        <dbReference type="EMBL" id="SEO81515.1"/>
    </source>
</evidence>
<evidence type="ECO:0000259" key="2">
    <source>
        <dbReference type="Pfam" id="PF24460"/>
    </source>
</evidence>
<dbReference type="RefSeq" id="WP_092662527.1">
    <property type="nucleotide sequence ID" value="NZ_FOCX01000020.1"/>
</dbReference>
<feature type="domain" description="DUF7575" evidence="2">
    <location>
        <begin position="104"/>
        <end position="129"/>
    </location>
</feature>
<feature type="transmembrane region" description="Helical" evidence="1">
    <location>
        <begin position="35"/>
        <end position="54"/>
    </location>
</feature>
<proteinExistence type="predicted"/>
<feature type="transmembrane region" description="Helical" evidence="1">
    <location>
        <begin position="12"/>
        <end position="28"/>
    </location>
</feature>
<protein>
    <submittedName>
        <fullName evidence="3">Zinc-ribbon domain-containing protein</fullName>
    </submittedName>
</protein>
<dbReference type="InterPro" id="IPR055997">
    <property type="entry name" value="DUF7575"/>
</dbReference>
<keyword evidence="1" id="KW-0812">Transmembrane</keyword>